<protein>
    <submittedName>
        <fullName evidence="3">Uncharacterized protein</fullName>
    </submittedName>
</protein>
<keyword evidence="2" id="KW-0732">Signal</keyword>
<sequence length="196" mass="19918">MKFSTSIVALLSVASLVAAVPRPVPDGDESSSAQSRGFDLSSFASMTPDAQQAYLLTLNPQNVNLTDAELQEVAQIPAVQTLLVDPSTGEQMVLTNAMVAGYLAKLQSQAEVTPAGGEDAASAASADGAPAEKRQDDDSESVSAASADDSEAPVEKRQDDDSSVATSDSSASASQGGDVASTDSNQSSDEATLSSE</sequence>
<accession>A0A8H6TMT6</accession>
<evidence type="ECO:0000256" key="1">
    <source>
        <dbReference type="SAM" id="MobiDB-lite"/>
    </source>
</evidence>
<feature type="compositionally biased region" description="Low complexity" evidence="1">
    <location>
        <begin position="114"/>
        <end position="129"/>
    </location>
</feature>
<dbReference type="Proteomes" id="UP000613580">
    <property type="component" value="Unassembled WGS sequence"/>
</dbReference>
<reference evidence="3" key="1">
    <citation type="submission" date="2020-05" db="EMBL/GenBank/DDBJ databases">
        <title>Mycena genomes resolve the evolution of fungal bioluminescence.</title>
        <authorList>
            <person name="Tsai I.J."/>
        </authorList>
    </citation>
    <scope>NUCLEOTIDE SEQUENCE</scope>
    <source>
        <strain evidence="3">110903Hualien_Pintung</strain>
    </source>
</reference>
<feature type="signal peptide" evidence="2">
    <location>
        <begin position="1"/>
        <end position="19"/>
    </location>
</feature>
<feature type="chain" id="PRO_5034317244" evidence="2">
    <location>
        <begin position="20"/>
        <end position="196"/>
    </location>
</feature>
<feature type="compositionally biased region" description="Polar residues" evidence="1">
    <location>
        <begin position="182"/>
        <end position="196"/>
    </location>
</feature>
<proteinExistence type="predicted"/>
<evidence type="ECO:0000256" key="2">
    <source>
        <dbReference type="SAM" id="SignalP"/>
    </source>
</evidence>
<name>A0A8H6TMT6_MYCCL</name>
<comment type="caution">
    <text evidence="3">The sequence shown here is derived from an EMBL/GenBank/DDBJ whole genome shotgun (WGS) entry which is preliminary data.</text>
</comment>
<feature type="region of interest" description="Disordered" evidence="1">
    <location>
        <begin position="114"/>
        <end position="196"/>
    </location>
</feature>
<dbReference type="AlphaFoldDB" id="A0A8H6TMT6"/>
<keyword evidence="4" id="KW-1185">Reference proteome</keyword>
<gene>
    <name evidence="3" type="ORF">HMN09_00149600</name>
</gene>
<dbReference type="EMBL" id="JACAZE010000002">
    <property type="protein sequence ID" value="KAF7320648.1"/>
    <property type="molecule type" value="Genomic_DNA"/>
</dbReference>
<evidence type="ECO:0000313" key="4">
    <source>
        <dbReference type="Proteomes" id="UP000613580"/>
    </source>
</evidence>
<evidence type="ECO:0000313" key="3">
    <source>
        <dbReference type="EMBL" id="KAF7320648.1"/>
    </source>
</evidence>
<organism evidence="3 4">
    <name type="scientific">Mycena chlorophos</name>
    <name type="common">Agaric fungus</name>
    <name type="synonym">Agaricus chlorophos</name>
    <dbReference type="NCBI Taxonomy" id="658473"/>
    <lineage>
        <taxon>Eukaryota</taxon>
        <taxon>Fungi</taxon>
        <taxon>Dikarya</taxon>
        <taxon>Basidiomycota</taxon>
        <taxon>Agaricomycotina</taxon>
        <taxon>Agaricomycetes</taxon>
        <taxon>Agaricomycetidae</taxon>
        <taxon>Agaricales</taxon>
        <taxon>Marasmiineae</taxon>
        <taxon>Mycenaceae</taxon>
        <taxon>Mycena</taxon>
    </lineage>
</organism>
<feature type="compositionally biased region" description="Low complexity" evidence="1">
    <location>
        <begin position="163"/>
        <end position="181"/>
    </location>
</feature>